<accession>A0ABS4SCL7</accession>
<organism evidence="1 2">
    <name type="scientific">Virgibacillus alimentarius</name>
    <dbReference type="NCBI Taxonomy" id="698769"/>
    <lineage>
        <taxon>Bacteria</taxon>
        <taxon>Bacillati</taxon>
        <taxon>Bacillota</taxon>
        <taxon>Bacilli</taxon>
        <taxon>Bacillales</taxon>
        <taxon>Bacillaceae</taxon>
        <taxon>Virgibacillus</taxon>
    </lineage>
</organism>
<sequence length="45" mass="5098">SSNEKDNVESKVGCVRYNFINSAPVILDCKIKRDTKKTCHDTLNL</sequence>
<gene>
    <name evidence="1" type="ORF">J2Z81_003158</name>
</gene>
<proteinExistence type="predicted"/>
<dbReference type="Proteomes" id="UP001519294">
    <property type="component" value="Unassembled WGS sequence"/>
</dbReference>
<evidence type="ECO:0000313" key="1">
    <source>
        <dbReference type="EMBL" id="MBP2259164.1"/>
    </source>
</evidence>
<dbReference type="EMBL" id="JAGIKX010000061">
    <property type="protein sequence ID" value="MBP2259164.1"/>
    <property type="molecule type" value="Genomic_DNA"/>
</dbReference>
<keyword evidence="2" id="KW-1185">Reference proteome</keyword>
<reference evidence="1 2" key="1">
    <citation type="submission" date="2021-03" db="EMBL/GenBank/DDBJ databases">
        <title>Genomic Encyclopedia of Type Strains, Phase IV (KMG-IV): sequencing the most valuable type-strain genomes for metagenomic binning, comparative biology and taxonomic classification.</title>
        <authorList>
            <person name="Goeker M."/>
        </authorList>
    </citation>
    <scope>NUCLEOTIDE SEQUENCE [LARGE SCALE GENOMIC DNA]</scope>
    <source>
        <strain evidence="1 2">DSM 25790</strain>
    </source>
</reference>
<evidence type="ECO:0000313" key="2">
    <source>
        <dbReference type="Proteomes" id="UP001519294"/>
    </source>
</evidence>
<protein>
    <submittedName>
        <fullName evidence="1">Uncharacterized protein</fullName>
    </submittedName>
</protein>
<comment type="caution">
    <text evidence="1">The sequence shown here is derived from an EMBL/GenBank/DDBJ whole genome shotgun (WGS) entry which is preliminary data.</text>
</comment>
<feature type="non-terminal residue" evidence="1">
    <location>
        <position position="1"/>
    </location>
</feature>
<name>A0ABS4SCL7_9BACI</name>